<dbReference type="GO" id="GO:0015417">
    <property type="term" value="F:ABC-type polyamine transporter activity"/>
    <property type="evidence" value="ECO:0007669"/>
    <property type="project" value="UniProtKB-EC"/>
</dbReference>
<dbReference type="EC" id="7.6.2.11" evidence="8"/>
<dbReference type="InterPro" id="IPR027417">
    <property type="entry name" value="P-loop_NTPase"/>
</dbReference>
<proteinExistence type="inferred from homology"/>
<dbReference type="RefSeq" id="WP_233442915.1">
    <property type="nucleotide sequence ID" value="NZ_FMZW01000010.1"/>
</dbReference>
<dbReference type="GO" id="GO:0043190">
    <property type="term" value="C:ATP-binding cassette (ABC) transporter complex"/>
    <property type="evidence" value="ECO:0007669"/>
    <property type="project" value="InterPro"/>
</dbReference>
<feature type="domain" description="ABC transporter" evidence="9">
    <location>
        <begin position="17"/>
        <end position="247"/>
    </location>
</feature>
<evidence type="ECO:0000313" key="10">
    <source>
        <dbReference type="EMBL" id="SDD35322.1"/>
    </source>
</evidence>
<keyword evidence="5 8" id="KW-1278">Translocase</keyword>
<dbReference type="Gene3D" id="3.40.50.300">
    <property type="entry name" value="P-loop containing nucleotide triphosphate hydrolases"/>
    <property type="match status" value="1"/>
</dbReference>
<dbReference type="InterPro" id="IPR003593">
    <property type="entry name" value="AAA+_ATPase"/>
</dbReference>
<evidence type="ECO:0000256" key="6">
    <source>
        <dbReference type="ARBA" id="ARBA00023136"/>
    </source>
</evidence>
<protein>
    <recommendedName>
        <fullName evidence="8">Spermidine/putrescine import ATP-binding protein PotA</fullName>
        <ecNumber evidence="8">7.6.2.11</ecNumber>
    </recommendedName>
</protein>
<reference evidence="10 11" key="1">
    <citation type="submission" date="2016-10" db="EMBL/GenBank/DDBJ databases">
        <authorList>
            <person name="de Groot N.N."/>
        </authorList>
    </citation>
    <scope>NUCLEOTIDE SEQUENCE [LARGE SCALE GENOMIC DNA]</scope>
    <source>
        <strain evidence="10 11">R5</strain>
    </source>
</reference>
<dbReference type="Pfam" id="PF08402">
    <property type="entry name" value="TOBE_2"/>
    <property type="match status" value="1"/>
</dbReference>
<dbReference type="InterPro" id="IPR050093">
    <property type="entry name" value="ABC_SmlMolc_Importer"/>
</dbReference>
<evidence type="ECO:0000313" key="11">
    <source>
        <dbReference type="Proteomes" id="UP000199245"/>
    </source>
</evidence>
<dbReference type="SUPFAM" id="SSF50331">
    <property type="entry name" value="MOP-like"/>
    <property type="match status" value="1"/>
</dbReference>
<dbReference type="SUPFAM" id="SSF52540">
    <property type="entry name" value="P-loop containing nucleoside triphosphate hydrolases"/>
    <property type="match status" value="1"/>
</dbReference>
<dbReference type="PROSITE" id="PS00211">
    <property type="entry name" value="ABC_TRANSPORTER_1"/>
    <property type="match status" value="1"/>
</dbReference>
<accession>A0A1G6U1P7</accession>
<keyword evidence="3 8" id="KW-0547">Nucleotide-binding</keyword>
<evidence type="ECO:0000256" key="8">
    <source>
        <dbReference type="RuleBase" id="RU364083"/>
    </source>
</evidence>
<evidence type="ECO:0000259" key="9">
    <source>
        <dbReference type="PROSITE" id="PS50893"/>
    </source>
</evidence>
<dbReference type="PANTHER" id="PTHR42781">
    <property type="entry name" value="SPERMIDINE/PUTRESCINE IMPORT ATP-BINDING PROTEIN POTA"/>
    <property type="match status" value="1"/>
</dbReference>
<dbReference type="NCBIfam" id="TIGR01187">
    <property type="entry name" value="potA"/>
    <property type="match status" value="1"/>
</dbReference>
<dbReference type="InterPro" id="IPR017871">
    <property type="entry name" value="ABC_transporter-like_CS"/>
</dbReference>
<dbReference type="Gene3D" id="2.40.50.100">
    <property type="match status" value="1"/>
</dbReference>
<sequence length="363" mass="39696">MLMKATVSGTHVKTGGITLQNLQKRYGGALAVDDVSLSVSPGEFISLLGPSGSGKTTTLMMIAGFEMPDSGQVILDEKDITRLPPHRRELGVIFQNYALFPHMTVAENVAYPLRMRRLAKAEIESRVRRILDQVHLSTLASRYPHQMSGGQQQRVAIARALVFDPPVLLLDEPLGALDKKLREHLRNEIKTLHKEVGKTMVYVTHDQDEALAMSDRVAVMHEGRIRQVSAPKDIYRKPADLFVASFVGEVNLVPVKLKSGIVHGPAGENLPAPAWQEADRDATLCVRPEHLRLERSRTSSSGGIQGRISGMTFVGDATIVEFRSDTGLQLLSKVLNVSAQTTPEVGDPCVASWAANDATILTE</sequence>
<dbReference type="Proteomes" id="UP000199245">
    <property type="component" value="Unassembled WGS sequence"/>
</dbReference>
<dbReference type="PANTHER" id="PTHR42781:SF6">
    <property type="entry name" value="SPERMIDINE_PUTRESCINE IMPORT ATP-BINDING PROTEIN POTA"/>
    <property type="match status" value="1"/>
</dbReference>
<dbReference type="GO" id="GO:0016887">
    <property type="term" value="F:ATP hydrolysis activity"/>
    <property type="evidence" value="ECO:0007669"/>
    <property type="project" value="InterPro"/>
</dbReference>
<comment type="function">
    <text evidence="7">Involved in beta-(1--&gt;2)glucan export. Transmembrane domains (TMD) form a pore in the inner membrane and the ATP-binding domain (NBD) is responsible for energy generation.</text>
</comment>
<comment type="similarity">
    <text evidence="8">Belongs to the ABC transporter superfamily. Spermidine/putrescine importer (TC 3.A.1.11.1) family.</text>
</comment>
<keyword evidence="6 8" id="KW-0472">Membrane</keyword>
<dbReference type="Pfam" id="PF00005">
    <property type="entry name" value="ABC_tran"/>
    <property type="match status" value="1"/>
</dbReference>
<evidence type="ECO:0000256" key="3">
    <source>
        <dbReference type="ARBA" id="ARBA00022741"/>
    </source>
</evidence>
<dbReference type="InterPro" id="IPR005893">
    <property type="entry name" value="PotA-like"/>
</dbReference>
<dbReference type="GO" id="GO:0005524">
    <property type="term" value="F:ATP binding"/>
    <property type="evidence" value="ECO:0007669"/>
    <property type="project" value="UniProtKB-KW"/>
</dbReference>
<keyword evidence="4 8" id="KW-0067">ATP-binding</keyword>
<evidence type="ECO:0000256" key="1">
    <source>
        <dbReference type="ARBA" id="ARBA00022448"/>
    </source>
</evidence>
<evidence type="ECO:0000256" key="7">
    <source>
        <dbReference type="ARBA" id="ARBA00024722"/>
    </source>
</evidence>
<dbReference type="GO" id="GO:0015847">
    <property type="term" value="P:putrescine transport"/>
    <property type="evidence" value="ECO:0007669"/>
    <property type="project" value="UniProtKB-ARBA"/>
</dbReference>
<comment type="subunit">
    <text evidence="8">The complex is composed of two ATP-binding proteins (PotA), two transmembrane proteins (PotB and PotC) and a solute-binding protein (PotD).</text>
</comment>
<keyword evidence="1 8" id="KW-0813">Transport</keyword>
<dbReference type="PROSITE" id="PS50893">
    <property type="entry name" value="ABC_TRANSPORTER_2"/>
    <property type="match status" value="1"/>
</dbReference>
<evidence type="ECO:0000256" key="5">
    <source>
        <dbReference type="ARBA" id="ARBA00022967"/>
    </source>
</evidence>
<keyword evidence="2 8" id="KW-1003">Cell membrane</keyword>
<name>A0A1G6U1P7_9BRAD</name>
<comment type="catalytic activity">
    <reaction evidence="8">
        <text>ATP + H2O + polyamine-[polyamine-binding protein]Side 1 = ADP + phosphate + polyamineSide 2 + [polyamine-binding protein]Side 1.</text>
        <dbReference type="EC" id="7.6.2.11"/>
    </reaction>
</comment>
<evidence type="ECO:0000256" key="4">
    <source>
        <dbReference type="ARBA" id="ARBA00022840"/>
    </source>
</evidence>
<comment type="function">
    <text evidence="8">Part of the ABC transporter complex PotABCD involved in spermidine/putrescine import. Responsible for energy coupling to the transport system.</text>
</comment>
<dbReference type="SMART" id="SM00382">
    <property type="entry name" value="AAA"/>
    <property type="match status" value="1"/>
</dbReference>
<organism evidence="10 11">
    <name type="scientific">Bradyrhizobium brasilense</name>
    <dbReference type="NCBI Taxonomy" id="1419277"/>
    <lineage>
        <taxon>Bacteria</taxon>
        <taxon>Pseudomonadati</taxon>
        <taxon>Pseudomonadota</taxon>
        <taxon>Alphaproteobacteria</taxon>
        <taxon>Hyphomicrobiales</taxon>
        <taxon>Nitrobacteraceae</taxon>
        <taxon>Bradyrhizobium</taxon>
    </lineage>
</organism>
<dbReference type="FunFam" id="3.40.50.300:FF:000133">
    <property type="entry name" value="Spermidine/putrescine import ATP-binding protein PotA"/>
    <property type="match status" value="1"/>
</dbReference>
<evidence type="ECO:0000256" key="2">
    <source>
        <dbReference type="ARBA" id="ARBA00022475"/>
    </source>
</evidence>
<gene>
    <name evidence="8" type="primary">potA</name>
    <name evidence="10" type="ORF">SAMN05216337_101092</name>
</gene>
<dbReference type="AlphaFoldDB" id="A0A1G6U1P7"/>
<dbReference type="InterPro" id="IPR003439">
    <property type="entry name" value="ABC_transporter-like_ATP-bd"/>
</dbReference>
<dbReference type="EMBL" id="FMZW01000010">
    <property type="protein sequence ID" value="SDD35322.1"/>
    <property type="molecule type" value="Genomic_DNA"/>
</dbReference>
<dbReference type="InterPro" id="IPR013611">
    <property type="entry name" value="Transp-assoc_OB_typ2"/>
</dbReference>
<dbReference type="InterPro" id="IPR008995">
    <property type="entry name" value="Mo/tungstate-bd_C_term_dom"/>
</dbReference>